<accession>A0A9X4FPP9</accession>
<dbReference type="Gene3D" id="1.10.30.50">
    <property type="match status" value="1"/>
</dbReference>
<organism evidence="1 2">
    <name type="scientific">Vibrio aestuarianus</name>
    <dbReference type="NCBI Taxonomy" id="28171"/>
    <lineage>
        <taxon>Bacteria</taxon>
        <taxon>Pseudomonadati</taxon>
        <taxon>Pseudomonadota</taxon>
        <taxon>Gammaproteobacteria</taxon>
        <taxon>Vibrionales</taxon>
        <taxon>Vibrionaceae</taxon>
        <taxon>Vibrio</taxon>
    </lineage>
</organism>
<evidence type="ECO:0008006" key="3">
    <source>
        <dbReference type="Google" id="ProtNLM"/>
    </source>
</evidence>
<name>A0A9X4FPP9_9VIBR</name>
<dbReference type="RefSeq" id="WP_274674261.1">
    <property type="nucleotide sequence ID" value="NZ_JAKNAP010000109.1"/>
</dbReference>
<sequence>MIKINVNYSDEFLARYEEHVVTERLLPSFNDMVAQIPEEEQEHVLELFSDEFIRELVLCRANDLNLKIMAIYDHLHELSERYCLEYYLKDLELTPIEATMKITRGDEKEQIRLIHRRVVADLELLSNDRQSKLLPSVIDNMQDTTIASEIKTQLKLINSMKTGTYDLSNEEVNLFSNWVNEFSGIFNYNAMSRVFGREITNSLDLDVCPYCNNEDIETINEVGAETRPDLDHFFPKSKFPFLGLTLSNLIPAGTRCNQKYKSNKSMFDHVHPHIDGINQTTLFDFNYIFDEGRNIDAINITVNKQNNKLDNNLDLFKVKECHNKNNVKNWFMRLEECYQHLSNSSPEFLNAILDDDNLIRTLLQIYP</sequence>
<dbReference type="EMBL" id="JAKNAP010000109">
    <property type="protein sequence ID" value="MDE1358951.1"/>
    <property type="molecule type" value="Genomic_DNA"/>
</dbReference>
<dbReference type="AlphaFoldDB" id="A0A9X4FPP9"/>
<gene>
    <name evidence="1" type="ORF">L9W73_16840</name>
</gene>
<reference evidence="1" key="1">
    <citation type="submission" date="2022-02" db="EMBL/GenBank/DDBJ databases">
        <title>Emergence and expansion in Europe of a Vibrio aestuarianus clonal complex pathogenic for oysters.</title>
        <authorList>
            <person name="Mesnil A."/>
            <person name="Travers M.-A."/>
        </authorList>
    </citation>
    <scope>NUCLEOTIDE SEQUENCE</scope>
    <source>
        <strain evidence="1">151-ITT-15-cp-1</strain>
    </source>
</reference>
<evidence type="ECO:0000313" key="2">
    <source>
        <dbReference type="Proteomes" id="UP001140973"/>
    </source>
</evidence>
<evidence type="ECO:0000313" key="1">
    <source>
        <dbReference type="EMBL" id="MDE1358951.1"/>
    </source>
</evidence>
<comment type="caution">
    <text evidence="1">The sequence shown here is derived from an EMBL/GenBank/DDBJ whole genome shotgun (WGS) entry which is preliminary data.</text>
</comment>
<protein>
    <recommendedName>
        <fullName evidence="3">HNH nuclease domain-containing protein</fullName>
    </recommendedName>
</protein>
<dbReference type="Proteomes" id="UP001140973">
    <property type="component" value="Unassembled WGS sequence"/>
</dbReference>
<proteinExistence type="predicted"/>